<organism evidence="3 4">
    <name type="scientific">Pristionchus pacificus</name>
    <name type="common">Parasitic nematode worm</name>
    <dbReference type="NCBI Taxonomy" id="54126"/>
    <lineage>
        <taxon>Eukaryota</taxon>
        <taxon>Metazoa</taxon>
        <taxon>Ecdysozoa</taxon>
        <taxon>Nematoda</taxon>
        <taxon>Chromadorea</taxon>
        <taxon>Rhabditida</taxon>
        <taxon>Rhabditina</taxon>
        <taxon>Diplogasteromorpha</taxon>
        <taxon>Diplogasteroidea</taxon>
        <taxon>Neodiplogasteridae</taxon>
        <taxon>Pristionchus</taxon>
    </lineage>
</organism>
<dbReference type="SUPFAM" id="SSF48264">
    <property type="entry name" value="Cytochrome P450"/>
    <property type="match status" value="1"/>
</dbReference>
<keyword evidence="1" id="KW-0560">Oxidoreductase</keyword>
<dbReference type="GO" id="GO:0005506">
    <property type="term" value="F:iron ion binding"/>
    <property type="evidence" value="ECO:0007669"/>
    <property type="project" value="InterPro"/>
</dbReference>
<dbReference type="GO" id="GO:0020037">
    <property type="term" value="F:heme binding"/>
    <property type="evidence" value="ECO:0007669"/>
    <property type="project" value="InterPro"/>
</dbReference>
<dbReference type="EnsemblMetazoa" id="PPA34614.1">
    <property type="protein sequence ID" value="PPA34614.1"/>
    <property type="gene ID" value="WBGene00272983"/>
</dbReference>
<dbReference type="OrthoDB" id="1881at2759"/>
<accession>A0A8R1UKM5</accession>
<accession>A0A2A6C746</accession>
<evidence type="ECO:0000256" key="2">
    <source>
        <dbReference type="SAM" id="MobiDB-lite"/>
    </source>
</evidence>
<dbReference type="GO" id="GO:0004497">
    <property type="term" value="F:monooxygenase activity"/>
    <property type="evidence" value="ECO:0007669"/>
    <property type="project" value="UniProtKB-KW"/>
</dbReference>
<evidence type="ECO:0000313" key="4">
    <source>
        <dbReference type="Proteomes" id="UP000005239"/>
    </source>
</evidence>
<dbReference type="Proteomes" id="UP000005239">
    <property type="component" value="Unassembled WGS sequence"/>
</dbReference>
<protein>
    <submittedName>
        <fullName evidence="3">Uncharacterized protein</fullName>
    </submittedName>
</protein>
<gene>
    <name evidence="3" type="primary">WBGene00272983</name>
</gene>
<keyword evidence="4" id="KW-1185">Reference proteome</keyword>
<feature type="region of interest" description="Disordered" evidence="2">
    <location>
        <begin position="155"/>
        <end position="195"/>
    </location>
</feature>
<dbReference type="GO" id="GO:0016705">
    <property type="term" value="F:oxidoreductase activity, acting on paired donors, with incorporation or reduction of molecular oxygen"/>
    <property type="evidence" value="ECO:0007669"/>
    <property type="project" value="InterPro"/>
</dbReference>
<evidence type="ECO:0000313" key="3">
    <source>
        <dbReference type="EnsemblMetazoa" id="PPA34614.1"/>
    </source>
</evidence>
<proteinExistence type="predicted"/>
<reference evidence="4" key="1">
    <citation type="journal article" date="2008" name="Nat. Genet.">
        <title>The Pristionchus pacificus genome provides a unique perspective on nematode lifestyle and parasitism.</title>
        <authorList>
            <person name="Dieterich C."/>
            <person name="Clifton S.W."/>
            <person name="Schuster L.N."/>
            <person name="Chinwalla A."/>
            <person name="Delehaunty K."/>
            <person name="Dinkelacker I."/>
            <person name="Fulton L."/>
            <person name="Fulton R."/>
            <person name="Godfrey J."/>
            <person name="Minx P."/>
            <person name="Mitreva M."/>
            <person name="Roeseler W."/>
            <person name="Tian H."/>
            <person name="Witte H."/>
            <person name="Yang S.P."/>
            <person name="Wilson R.K."/>
            <person name="Sommer R.J."/>
        </authorList>
    </citation>
    <scope>NUCLEOTIDE SEQUENCE [LARGE SCALE GENOMIC DNA]</scope>
    <source>
        <strain evidence="4">PS312</strain>
    </source>
</reference>
<dbReference type="InterPro" id="IPR036396">
    <property type="entry name" value="Cyt_P450_sf"/>
</dbReference>
<sequence length="195" mass="22792">MSSCSPIAATTVVSHRLFVYRSESESISRTRLAHIRRDLSMLIPVKKTMEETDEVKTKIYYDEHRGNSAVEISMGFSETIANRNWKQKLHWTEVVFRLEGYKFALMEEKTILAWILRHFKIKSSERRFEMKTKMERVMRPQKGTILVTFRPHLKTNKSMDSDDSGSESPSAMERANLRSLSTQTRDRGVKMKAQR</sequence>
<keyword evidence="1" id="KW-0503">Monooxygenase</keyword>
<reference evidence="3" key="2">
    <citation type="submission" date="2022-06" db="UniProtKB">
        <authorList>
            <consortium name="EnsemblMetazoa"/>
        </authorList>
    </citation>
    <scope>IDENTIFICATION</scope>
    <source>
        <strain evidence="3">PS312</strain>
    </source>
</reference>
<name>A0A2A6C746_PRIPA</name>
<dbReference type="AlphaFoldDB" id="A0A2A6C746"/>
<evidence type="ECO:0000256" key="1">
    <source>
        <dbReference type="ARBA" id="ARBA00023033"/>
    </source>
</evidence>